<gene>
    <name evidence="4" type="ORF">ABFZ84_06320</name>
</gene>
<keyword evidence="5" id="KW-1185">Reference proteome</keyword>
<dbReference type="Gene3D" id="2.60.120.10">
    <property type="entry name" value="Jelly Rolls"/>
    <property type="match status" value="1"/>
</dbReference>
<dbReference type="PANTHER" id="PTHR46797:SF20">
    <property type="entry name" value="BLR4304 PROTEIN"/>
    <property type="match status" value="1"/>
</dbReference>
<dbReference type="InterPro" id="IPR010982">
    <property type="entry name" value="Lambda_DNA-bd_dom_sf"/>
</dbReference>
<dbReference type="EMBL" id="JBEHZE010000001">
    <property type="protein sequence ID" value="MEX6633162.1"/>
    <property type="molecule type" value="Genomic_DNA"/>
</dbReference>
<dbReference type="PANTHER" id="PTHR46797">
    <property type="entry name" value="HTH-TYPE TRANSCRIPTIONAL REGULATOR"/>
    <property type="match status" value="1"/>
</dbReference>
<keyword evidence="1" id="KW-0238">DNA-binding</keyword>
<dbReference type="RefSeq" id="WP_369313109.1">
    <property type="nucleotide sequence ID" value="NZ_JBEHZE010000001.1"/>
</dbReference>
<evidence type="ECO:0000259" key="3">
    <source>
        <dbReference type="PROSITE" id="PS50943"/>
    </source>
</evidence>
<dbReference type="CDD" id="cd02209">
    <property type="entry name" value="cupin_XRE_C"/>
    <property type="match status" value="1"/>
</dbReference>
<reference evidence="4 5" key="1">
    <citation type="submission" date="2024-05" db="EMBL/GenBank/DDBJ databases">
        <title>Three bacterial strains, DH-69, EH-24, and ECK-19 isolated from coastal sediments.</title>
        <authorList>
            <person name="Ye Y.-Q."/>
            <person name="Du Z.-J."/>
        </authorList>
    </citation>
    <scope>NUCLEOTIDE SEQUENCE [LARGE SCALE GENOMIC DNA]</scope>
    <source>
        <strain evidence="4 5">ECK-19</strain>
    </source>
</reference>
<organism evidence="4 5">
    <name type="scientific">Hyphococcus lacteus</name>
    <dbReference type="NCBI Taxonomy" id="3143536"/>
    <lineage>
        <taxon>Bacteria</taxon>
        <taxon>Pseudomonadati</taxon>
        <taxon>Pseudomonadota</taxon>
        <taxon>Alphaproteobacteria</taxon>
        <taxon>Parvularculales</taxon>
        <taxon>Parvularculaceae</taxon>
        <taxon>Hyphococcus</taxon>
    </lineage>
</organism>
<feature type="domain" description="HTH cro/C1-type" evidence="3">
    <location>
        <begin position="34"/>
        <end position="88"/>
    </location>
</feature>
<dbReference type="Gene3D" id="1.10.260.40">
    <property type="entry name" value="lambda repressor-like DNA-binding domains"/>
    <property type="match status" value="1"/>
</dbReference>
<comment type="caution">
    <text evidence="4">The sequence shown here is derived from an EMBL/GenBank/DDBJ whole genome shotgun (WGS) entry which is preliminary data.</text>
</comment>
<dbReference type="InterPro" id="IPR011051">
    <property type="entry name" value="RmlC_Cupin_sf"/>
</dbReference>
<dbReference type="PROSITE" id="PS50943">
    <property type="entry name" value="HTH_CROC1"/>
    <property type="match status" value="1"/>
</dbReference>
<proteinExistence type="predicted"/>
<evidence type="ECO:0000256" key="2">
    <source>
        <dbReference type="SAM" id="MobiDB-lite"/>
    </source>
</evidence>
<dbReference type="SMART" id="SM00530">
    <property type="entry name" value="HTH_XRE"/>
    <property type="match status" value="1"/>
</dbReference>
<dbReference type="InterPro" id="IPR014710">
    <property type="entry name" value="RmlC-like_jellyroll"/>
</dbReference>
<dbReference type="Proteomes" id="UP001560685">
    <property type="component" value="Unassembled WGS sequence"/>
</dbReference>
<dbReference type="Pfam" id="PF01381">
    <property type="entry name" value="HTH_3"/>
    <property type="match status" value="1"/>
</dbReference>
<dbReference type="Pfam" id="PF07883">
    <property type="entry name" value="Cupin_2"/>
    <property type="match status" value="1"/>
</dbReference>
<evidence type="ECO:0000313" key="4">
    <source>
        <dbReference type="EMBL" id="MEX6633162.1"/>
    </source>
</evidence>
<evidence type="ECO:0000256" key="1">
    <source>
        <dbReference type="ARBA" id="ARBA00023125"/>
    </source>
</evidence>
<dbReference type="InterPro" id="IPR013096">
    <property type="entry name" value="Cupin_2"/>
</dbReference>
<name>A0ABV3Z4L9_9PROT</name>
<feature type="region of interest" description="Disordered" evidence="2">
    <location>
        <begin position="1"/>
        <end position="27"/>
    </location>
</feature>
<sequence>MSELKASPTDILQSAVRPAKESQPRPSIQLGKKIRELRRSKGWTLEDVAAATGLAASTLSKIENDRMSPTFDVVQKVAHGFSIDITDLFASTATTPPQARRSVVRQGQGRLLDAQVYSHQLLAAELKRKQILPFLTTVKARSIDEFKEWGSHDGEEFMFVLEGSVRFYTEHYEPAELEAGDGVYIDSAMRHACISTSKKDARVLWINTG</sequence>
<dbReference type="InterPro" id="IPR050807">
    <property type="entry name" value="TransReg_Diox_bact_type"/>
</dbReference>
<dbReference type="InterPro" id="IPR001387">
    <property type="entry name" value="Cro/C1-type_HTH"/>
</dbReference>
<dbReference type="SUPFAM" id="SSF51182">
    <property type="entry name" value="RmlC-like cupins"/>
    <property type="match status" value="1"/>
</dbReference>
<dbReference type="SUPFAM" id="SSF47413">
    <property type="entry name" value="lambda repressor-like DNA-binding domains"/>
    <property type="match status" value="1"/>
</dbReference>
<evidence type="ECO:0000313" key="5">
    <source>
        <dbReference type="Proteomes" id="UP001560685"/>
    </source>
</evidence>
<dbReference type="CDD" id="cd00093">
    <property type="entry name" value="HTH_XRE"/>
    <property type="match status" value="1"/>
</dbReference>
<accession>A0ABV3Z4L9</accession>
<protein>
    <submittedName>
        <fullName evidence="4">XRE family transcriptional regulator</fullName>
    </submittedName>
</protein>